<dbReference type="PANTHER" id="PTHR30250">
    <property type="entry name" value="PST FAMILY PREDICTED COLANIC ACID TRANSPORTER"/>
    <property type="match status" value="1"/>
</dbReference>
<dbReference type="InterPro" id="IPR050833">
    <property type="entry name" value="Poly_Biosynth_Transport"/>
</dbReference>
<feature type="transmembrane region" description="Helical" evidence="6">
    <location>
        <begin position="446"/>
        <end position="464"/>
    </location>
</feature>
<evidence type="ECO:0000256" key="4">
    <source>
        <dbReference type="ARBA" id="ARBA00022989"/>
    </source>
</evidence>
<feature type="transmembrane region" description="Helical" evidence="6">
    <location>
        <begin position="390"/>
        <end position="409"/>
    </location>
</feature>
<feature type="transmembrane region" description="Helical" evidence="6">
    <location>
        <begin position="315"/>
        <end position="340"/>
    </location>
</feature>
<feature type="transmembrane region" description="Helical" evidence="6">
    <location>
        <begin position="284"/>
        <end position="303"/>
    </location>
</feature>
<dbReference type="EMBL" id="FNKD01000001">
    <property type="protein sequence ID" value="SDQ04247.1"/>
    <property type="molecule type" value="Genomic_DNA"/>
</dbReference>
<feature type="transmembrane region" description="Helical" evidence="6">
    <location>
        <begin position="476"/>
        <end position="498"/>
    </location>
</feature>
<comment type="subcellular location">
    <subcellularLocation>
        <location evidence="1">Cell membrane</location>
        <topology evidence="1">Multi-pass membrane protein</topology>
    </subcellularLocation>
</comment>
<dbReference type="Proteomes" id="UP000199444">
    <property type="component" value="Unassembled WGS sequence"/>
</dbReference>
<feature type="transmembrane region" description="Helical" evidence="6">
    <location>
        <begin position="85"/>
        <end position="108"/>
    </location>
</feature>
<feature type="transmembrane region" description="Helical" evidence="6">
    <location>
        <begin position="191"/>
        <end position="211"/>
    </location>
</feature>
<feature type="transmembrane region" description="Helical" evidence="6">
    <location>
        <begin position="167"/>
        <end position="185"/>
    </location>
</feature>
<dbReference type="RefSeq" id="WP_092490942.1">
    <property type="nucleotide sequence ID" value="NZ_FNKD01000001.1"/>
</dbReference>
<feature type="transmembrane region" description="Helical" evidence="6">
    <location>
        <begin position="415"/>
        <end position="434"/>
    </location>
</feature>
<evidence type="ECO:0000256" key="2">
    <source>
        <dbReference type="ARBA" id="ARBA00022475"/>
    </source>
</evidence>
<evidence type="ECO:0000256" key="6">
    <source>
        <dbReference type="SAM" id="Phobius"/>
    </source>
</evidence>
<feature type="transmembrane region" description="Helical" evidence="6">
    <location>
        <begin position="232"/>
        <end position="252"/>
    </location>
</feature>
<evidence type="ECO:0000256" key="1">
    <source>
        <dbReference type="ARBA" id="ARBA00004651"/>
    </source>
</evidence>
<evidence type="ECO:0000256" key="3">
    <source>
        <dbReference type="ARBA" id="ARBA00022692"/>
    </source>
</evidence>
<keyword evidence="2" id="KW-1003">Cell membrane</keyword>
<proteinExistence type="predicted"/>
<reference evidence="7 8" key="1">
    <citation type="submission" date="2016-10" db="EMBL/GenBank/DDBJ databases">
        <authorList>
            <person name="de Groot N.N."/>
        </authorList>
    </citation>
    <scope>NUCLEOTIDE SEQUENCE [LARGE SCALE GENOMIC DNA]</scope>
    <source>
        <strain evidence="7 8">CGMCC 1.10449</strain>
    </source>
</reference>
<sequence length="531" mass="58408">MDGNETNKLVKGALLLTLAGLISKVLSAGYRIPLQNLTGDMGFYIYQQVYPFLGIALILSLYGFPSAISKITVDLKAQGMGPSFARFYVPIFLLLFSISSGIFLFLFFNAQEIAVWVGDANLKDTYELAAFAFLLIPFSALLRGVFQGMKQMKPTAYSQVGEQFIRVFLIILAAVFIFIKSGDIYSIGQAAAIASLFGALAAIFILGFFFIRMKPTVNQHFDIPWNYYISTLLIFGMIAALNHMLLIIIQFADTFTLVPGLMEHGLSDVDAMEAKGVFDRGQPLIQLGTVLGSSFALALIPTISRRKLDSDPKAFHAYIESALVVSFYLAIGATIGLIIIFPEANTLLFQNGKGTASLQILVISIFLSSIAITAASILQGLGYIKRTAGFILVAFFIKWITNQALVPLFGIMGSAIATVFSLTILAVLMLLALKRKLPNLKVEKHINWRAFTIAATGMIIYIFLIDNLLPGSSSRFGLLLYVLFVVITGALLYIILLLRFRAFTNQEISMLPLVPILTRIHRGREYSGKQD</sequence>
<gene>
    <name evidence="7" type="ORF">SAMN05216231_0024</name>
</gene>
<dbReference type="CDD" id="cd13124">
    <property type="entry name" value="MATE_SpoVB_like"/>
    <property type="match status" value="1"/>
</dbReference>
<feature type="transmembrane region" description="Helical" evidence="6">
    <location>
        <begin position="128"/>
        <end position="146"/>
    </location>
</feature>
<dbReference type="InterPro" id="IPR024923">
    <property type="entry name" value="PG_synth_SpoVB"/>
</dbReference>
<keyword evidence="5 6" id="KW-0472">Membrane</keyword>
<keyword evidence="8" id="KW-1185">Reference proteome</keyword>
<dbReference type="Pfam" id="PF01943">
    <property type="entry name" value="Polysacc_synt"/>
    <property type="match status" value="1"/>
</dbReference>
<dbReference type="AlphaFoldDB" id="A0A1H0XMV4"/>
<evidence type="ECO:0000313" key="8">
    <source>
        <dbReference type="Proteomes" id="UP000199444"/>
    </source>
</evidence>
<name>A0A1H0XMV4_9BACI</name>
<dbReference type="GO" id="GO:0005886">
    <property type="term" value="C:plasma membrane"/>
    <property type="evidence" value="ECO:0007669"/>
    <property type="project" value="UniProtKB-SubCell"/>
</dbReference>
<accession>A0A1H0XMV4</accession>
<feature type="transmembrane region" description="Helical" evidence="6">
    <location>
        <begin position="43"/>
        <end position="64"/>
    </location>
</feature>
<keyword evidence="3 6" id="KW-0812">Transmembrane</keyword>
<evidence type="ECO:0000313" key="7">
    <source>
        <dbReference type="EMBL" id="SDQ04247.1"/>
    </source>
</evidence>
<organism evidence="7 8">
    <name type="scientific">Virgibacillus salinus</name>
    <dbReference type="NCBI Taxonomy" id="553311"/>
    <lineage>
        <taxon>Bacteria</taxon>
        <taxon>Bacillati</taxon>
        <taxon>Bacillota</taxon>
        <taxon>Bacilli</taxon>
        <taxon>Bacillales</taxon>
        <taxon>Bacillaceae</taxon>
        <taxon>Virgibacillus</taxon>
    </lineage>
</organism>
<keyword evidence="4 6" id="KW-1133">Transmembrane helix</keyword>
<dbReference type="InterPro" id="IPR002797">
    <property type="entry name" value="Polysacc_synth"/>
</dbReference>
<dbReference type="STRING" id="553311.SAMN05216231_0024"/>
<feature type="transmembrane region" description="Helical" evidence="6">
    <location>
        <begin position="360"/>
        <end position="378"/>
    </location>
</feature>
<protein>
    <submittedName>
        <fullName evidence="7">Polysaccharide transporter, PST family</fullName>
    </submittedName>
</protein>
<evidence type="ECO:0000256" key="5">
    <source>
        <dbReference type="ARBA" id="ARBA00023136"/>
    </source>
</evidence>
<dbReference type="PANTHER" id="PTHR30250:SF29">
    <property type="entry name" value="POLYSACCHARIDE BIOSYNTHESIS PROTEIN C-TERMINAL DOMAIN-CONTAINING PROTEIN"/>
    <property type="match status" value="1"/>
</dbReference>